<evidence type="ECO:0000256" key="4">
    <source>
        <dbReference type="ARBA" id="ARBA00022989"/>
    </source>
</evidence>
<dbReference type="GO" id="GO:0005794">
    <property type="term" value="C:Golgi apparatus"/>
    <property type="evidence" value="ECO:0007669"/>
    <property type="project" value="TreeGrafter"/>
</dbReference>
<comment type="caution">
    <text evidence="9">The sequence shown here is derived from an EMBL/GenBank/DDBJ whole genome shotgun (WGS) entry which is preliminary data.</text>
</comment>
<proteinExistence type="inferred from homology"/>
<evidence type="ECO:0000256" key="3">
    <source>
        <dbReference type="ARBA" id="ARBA00022692"/>
    </source>
</evidence>
<evidence type="ECO:0000256" key="1">
    <source>
        <dbReference type="ARBA" id="ARBA00004141"/>
    </source>
</evidence>
<dbReference type="EC" id="2.3.1.225" evidence="7"/>
<reference evidence="10 11" key="2">
    <citation type="submission" date="2024-07" db="EMBL/GenBank/DDBJ databases">
        <authorList>
            <person name="Akdeniz Z."/>
        </authorList>
    </citation>
    <scope>NUCLEOTIDE SEQUENCE [LARGE SCALE GENOMIC DNA]</scope>
</reference>
<feature type="transmembrane region" description="Helical" evidence="7">
    <location>
        <begin position="81"/>
        <end position="104"/>
    </location>
</feature>
<dbReference type="Proteomes" id="UP001642409">
    <property type="component" value="Unassembled WGS sequence"/>
</dbReference>
<feature type="domain" description="Palmitoyltransferase DHHC" evidence="8">
    <location>
        <begin position="37"/>
        <end position="151"/>
    </location>
</feature>
<name>A0AA86PGM0_9EUKA</name>
<comment type="subcellular location">
    <subcellularLocation>
        <location evidence="1">Membrane</location>
        <topology evidence="1">Multi-pass membrane protein</topology>
    </subcellularLocation>
</comment>
<evidence type="ECO:0000256" key="7">
    <source>
        <dbReference type="RuleBase" id="RU079119"/>
    </source>
</evidence>
<feature type="transmembrane region" description="Helical" evidence="7">
    <location>
        <begin position="110"/>
        <end position="131"/>
    </location>
</feature>
<evidence type="ECO:0000256" key="5">
    <source>
        <dbReference type="ARBA" id="ARBA00023136"/>
    </source>
</evidence>
<dbReference type="GO" id="GO:0019706">
    <property type="term" value="F:protein-cysteine S-palmitoyltransferase activity"/>
    <property type="evidence" value="ECO:0007669"/>
    <property type="project" value="UniProtKB-EC"/>
</dbReference>
<evidence type="ECO:0000259" key="8">
    <source>
        <dbReference type="Pfam" id="PF01529"/>
    </source>
</evidence>
<dbReference type="GO" id="GO:0005783">
    <property type="term" value="C:endoplasmic reticulum"/>
    <property type="evidence" value="ECO:0007669"/>
    <property type="project" value="TreeGrafter"/>
</dbReference>
<comment type="domain">
    <text evidence="7">The DHHC domain is required for palmitoyltransferase activity.</text>
</comment>
<comment type="catalytic activity">
    <reaction evidence="7">
        <text>L-cysteinyl-[protein] + hexadecanoyl-CoA = S-hexadecanoyl-L-cysteinyl-[protein] + CoA</text>
        <dbReference type="Rhea" id="RHEA:36683"/>
        <dbReference type="Rhea" id="RHEA-COMP:10131"/>
        <dbReference type="Rhea" id="RHEA-COMP:11032"/>
        <dbReference type="ChEBI" id="CHEBI:29950"/>
        <dbReference type="ChEBI" id="CHEBI:57287"/>
        <dbReference type="ChEBI" id="CHEBI:57379"/>
        <dbReference type="ChEBI" id="CHEBI:74151"/>
        <dbReference type="EC" id="2.3.1.225"/>
    </reaction>
</comment>
<evidence type="ECO:0000313" key="9">
    <source>
        <dbReference type="EMBL" id="CAI9938581.1"/>
    </source>
</evidence>
<keyword evidence="3 7" id="KW-0812">Transmembrane</keyword>
<evidence type="ECO:0000256" key="2">
    <source>
        <dbReference type="ARBA" id="ARBA00022679"/>
    </source>
</evidence>
<dbReference type="Pfam" id="PF01529">
    <property type="entry name" value="DHHC"/>
    <property type="match status" value="1"/>
</dbReference>
<sequence>MDPGILPHNKQYNNEQMIDNIVEKYQMSKSLALISPVCKTCKQHKAPSTSHCKTCNNCVVFFDHHCSWLGCDIGIRNNYQFLIFTLNLTIYCTFDVLILVLSLLSQKLQVLNQSILIIYALINSFGAIKLIRLGVQQFRQLRDNTTTKEFLLDRVNASKQLQVLLSLSQEQLQDEIFSGEDDLRYYYNLKQSKLFRRLAIGRHMPILQCLNPTQAERTSWKWTVALSGVLDE</sequence>
<evidence type="ECO:0000256" key="6">
    <source>
        <dbReference type="ARBA" id="ARBA00023315"/>
    </source>
</evidence>
<dbReference type="GO" id="GO:0016020">
    <property type="term" value="C:membrane"/>
    <property type="evidence" value="ECO:0007669"/>
    <property type="project" value="UniProtKB-SubCell"/>
</dbReference>
<keyword evidence="5 7" id="KW-0472">Membrane</keyword>
<keyword evidence="4 7" id="KW-1133">Transmembrane helix</keyword>
<reference evidence="9" key="1">
    <citation type="submission" date="2023-06" db="EMBL/GenBank/DDBJ databases">
        <authorList>
            <person name="Kurt Z."/>
        </authorList>
    </citation>
    <scope>NUCLEOTIDE SEQUENCE</scope>
</reference>
<dbReference type="AlphaFoldDB" id="A0AA86PGM0"/>
<dbReference type="EMBL" id="CAXDID020000070">
    <property type="protein sequence ID" value="CAL6014077.1"/>
    <property type="molecule type" value="Genomic_DNA"/>
</dbReference>
<keyword evidence="11" id="KW-1185">Reference proteome</keyword>
<protein>
    <recommendedName>
        <fullName evidence="7">Palmitoyltransferase</fullName>
        <ecNumber evidence="7">2.3.1.225</ecNumber>
    </recommendedName>
</protein>
<evidence type="ECO:0000313" key="10">
    <source>
        <dbReference type="EMBL" id="CAL6014077.1"/>
    </source>
</evidence>
<gene>
    <name evidence="10" type="ORF">HINF_LOCUS24094</name>
    <name evidence="9" type="ORF">HINF_LOCUS26226</name>
</gene>
<dbReference type="EMBL" id="CATOUU010000656">
    <property type="protein sequence ID" value="CAI9938581.1"/>
    <property type="molecule type" value="Genomic_DNA"/>
</dbReference>
<evidence type="ECO:0000313" key="11">
    <source>
        <dbReference type="Proteomes" id="UP001642409"/>
    </source>
</evidence>
<dbReference type="GO" id="GO:0006612">
    <property type="term" value="P:protein targeting to membrane"/>
    <property type="evidence" value="ECO:0007669"/>
    <property type="project" value="TreeGrafter"/>
</dbReference>
<keyword evidence="6 7" id="KW-0012">Acyltransferase</keyword>
<dbReference type="PROSITE" id="PS50216">
    <property type="entry name" value="DHHC"/>
    <property type="match status" value="1"/>
</dbReference>
<organism evidence="9">
    <name type="scientific">Hexamita inflata</name>
    <dbReference type="NCBI Taxonomy" id="28002"/>
    <lineage>
        <taxon>Eukaryota</taxon>
        <taxon>Metamonada</taxon>
        <taxon>Diplomonadida</taxon>
        <taxon>Hexamitidae</taxon>
        <taxon>Hexamitinae</taxon>
        <taxon>Hexamita</taxon>
    </lineage>
</organism>
<dbReference type="InterPro" id="IPR039859">
    <property type="entry name" value="PFA4/ZDH16/20/ERF2-like"/>
</dbReference>
<accession>A0AA86PGM0</accession>
<dbReference type="InterPro" id="IPR001594">
    <property type="entry name" value="Palmitoyltrfase_DHHC"/>
</dbReference>
<dbReference type="PANTHER" id="PTHR22883">
    <property type="entry name" value="ZINC FINGER DHHC DOMAIN CONTAINING PROTEIN"/>
    <property type="match status" value="1"/>
</dbReference>
<keyword evidence="2 7" id="KW-0808">Transferase</keyword>
<comment type="similarity">
    <text evidence="7">Belongs to the DHHC palmitoyltransferase family.</text>
</comment>